<feature type="region of interest" description="Disordered" evidence="1">
    <location>
        <begin position="49"/>
        <end position="100"/>
    </location>
</feature>
<proteinExistence type="predicted"/>
<dbReference type="InterPro" id="IPR031833">
    <property type="entry name" value="DUF4748"/>
</dbReference>
<dbReference type="PANTHER" id="PTHR41800:SF1">
    <property type="entry name" value="EXPRESSED PROTEIN"/>
    <property type="match status" value="1"/>
</dbReference>
<keyword evidence="2" id="KW-1133">Transmembrane helix</keyword>
<reference evidence="4" key="1">
    <citation type="journal article" date="2018" name="Nat. Microbiol.">
        <title>Leveraging single-cell genomics to expand the fungal tree of life.</title>
        <authorList>
            <person name="Ahrendt S.R."/>
            <person name="Quandt C.A."/>
            <person name="Ciobanu D."/>
            <person name="Clum A."/>
            <person name="Salamov A."/>
            <person name="Andreopoulos B."/>
            <person name="Cheng J.F."/>
            <person name="Woyke T."/>
            <person name="Pelin A."/>
            <person name="Henrissat B."/>
            <person name="Reynolds N.K."/>
            <person name="Benny G.L."/>
            <person name="Smith M.E."/>
            <person name="James T.Y."/>
            <person name="Grigoriev I.V."/>
        </authorList>
    </citation>
    <scope>NUCLEOTIDE SEQUENCE [LARGE SCALE GENOMIC DNA]</scope>
    <source>
        <strain evidence="4">RSA 468</strain>
    </source>
</reference>
<organism evidence="3 4">
    <name type="scientific">Dimargaris cristalligena</name>
    <dbReference type="NCBI Taxonomy" id="215637"/>
    <lineage>
        <taxon>Eukaryota</taxon>
        <taxon>Fungi</taxon>
        <taxon>Fungi incertae sedis</taxon>
        <taxon>Zoopagomycota</taxon>
        <taxon>Kickxellomycotina</taxon>
        <taxon>Dimargaritomycetes</taxon>
        <taxon>Dimargaritales</taxon>
        <taxon>Dimargaritaceae</taxon>
        <taxon>Dimargaris</taxon>
    </lineage>
</organism>
<feature type="compositionally biased region" description="Polar residues" evidence="1">
    <location>
        <begin position="86"/>
        <end position="100"/>
    </location>
</feature>
<name>A0A4P9ZPC2_9FUNG</name>
<keyword evidence="4" id="KW-1185">Reference proteome</keyword>
<evidence type="ECO:0000256" key="2">
    <source>
        <dbReference type="SAM" id="Phobius"/>
    </source>
</evidence>
<dbReference type="PANTHER" id="PTHR41800">
    <property type="entry name" value="EXPRESSED PROTEIN"/>
    <property type="match status" value="1"/>
</dbReference>
<evidence type="ECO:0000313" key="3">
    <source>
        <dbReference type="EMBL" id="RKP35284.1"/>
    </source>
</evidence>
<dbReference type="AlphaFoldDB" id="A0A4P9ZPC2"/>
<keyword evidence="2" id="KW-0472">Membrane</keyword>
<gene>
    <name evidence="3" type="ORF">BJ085DRAFT_36475</name>
</gene>
<dbReference type="Pfam" id="PF15932">
    <property type="entry name" value="DUF4748"/>
    <property type="match status" value="1"/>
</dbReference>
<evidence type="ECO:0000256" key="1">
    <source>
        <dbReference type="SAM" id="MobiDB-lite"/>
    </source>
</evidence>
<dbReference type="EMBL" id="ML002911">
    <property type="protein sequence ID" value="RKP35284.1"/>
    <property type="molecule type" value="Genomic_DNA"/>
</dbReference>
<evidence type="ECO:0000313" key="4">
    <source>
        <dbReference type="Proteomes" id="UP000268162"/>
    </source>
</evidence>
<accession>A0A4P9ZPC2</accession>
<keyword evidence="2" id="KW-0812">Transmembrane</keyword>
<sequence>MNTPSSVLYGWGSLIFAAGIAFYYARKDIDARRRMHPVSWNDTNADWEEKVRRMESAQQQQQKSPPSDDKDPKGPGFATDSGGGSSSQPPLHSTTGEPQT</sequence>
<dbReference type="Proteomes" id="UP000268162">
    <property type="component" value="Unassembled WGS sequence"/>
</dbReference>
<protein>
    <submittedName>
        <fullName evidence="3">Uncharacterized protein</fullName>
    </submittedName>
</protein>
<feature type="transmembrane region" description="Helical" evidence="2">
    <location>
        <begin position="6"/>
        <end position="25"/>
    </location>
</feature>
<feature type="compositionally biased region" description="Low complexity" evidence="1">
    <location>
        <begin position="56"/>
        <end position="65"/>
    </location>
</feature>